<sequence length="67" mass="7831">MNRLKDVMFSKKVNQERLKELTGIDQSELSKIINDKRLGMQLKTAQKIAHALDSTVEEIWPYGWWLG</sequence>
<evidence type="ECO:0000313" key="3">
    <source>
        <dbReference type="Proteomes" id="UP000238916"/>
    </source>
</evidence>
<dbReference type="AlphaFoldDB" id="A0A2U3LHK6"/>
<dbReference type="CDD" id="cd00093">
    <property type="entry name" value="HTH_XRE"/>
    <property type="match status" value="1"/>
</dbReference>
<dbReference type="Gene3D" id="1.10.260.40">
    <property type="entry name" value="lambda repressor-like DNA-binding domains"/>
    <property type="match status" value="1"/>
</dbReference>
<dbReference type="GO" id="GO:0003677">
    <property type="term" value="F:DNA binding"/>
    <property type="evidence" value="ECO:0007669"/>
    <property type="project" value="InterPro"/>
</dbReference>
<protein>
    <submittedName>
        <fullName evidence="2">Helix-turn-helix family protein</fullName>
    </submittedName>
</protein>
<name>A0A2U3LHK6_9FIRM</name>
<dbReference type="InterPro" id="IPR010982">
    <property type="entry name" value="Lambda_DNA-bd_dom_sf"/>
</dbReference>
<feature type="domain" description="HTH cro/C1-type" evidence="1">
    <location>
        <begin position="20"/>
        <end position="59"/>
    </location>
</feature>
<dbReference type="PROSITE" id="PS50943">
    <property type="entry name" value="HTH_CROC1"/>
    <property type="match status" value="1"/>
</dbReference>
<dbReference type="InterPro" id="IPR001387">
    <property type="entry name" value="Cro/C1-type_HTH"/>
</dbReference>
<proteinExistence type="predicted"/>
<dbReference type="SMART" id="SM00530">
    <property type="entry name" value="HTH_XRE"/>
    <property type="match status" value="1"/>
</dbReference>
<accession>A0A2U3LHK6</accession>
<reference evidence="3" key="1">
    <citation type="submission" date="2018-02" db="EMBL/GenBank/DDBJ databases">
        <authorList>
            <person name="Hausmann B."/>
        </authorList>
    </citation>
    <scope>NUCLEOTIDE SEQUENCE [LARGE SCALE GENOMIC DNA]</scope>
    <source>
        <strain evidence="3">Peat soil MAG SbF1</strain>
    </source>
</reference>
<gene>
    <name evidence="2" type="ORF">SBF1_5000007</name>
</gene>
<dbReference type="EMBL" id="OMOF01000447">
    <property type="protein sequence ID" value="SPF51425.1"/>
    <property type="molecule type" value="Genomic_DNA"/>
</dbReference>
<dbReference type="Proteomes" id="UP000238916">
    <property type="component" value="Unassembled WGS sequence"/>
</dbReference>
<dbReference type="Pfam" id="PF13443">
    <property type="entry name" value="HTH_26"/>
    <property type="match status" value="1"/>
</dbReference>
<dbReference type="SUPFAM" id="SSF47413">
    <property type="entry name" value="lambda repressor-like DNA-binding domains"/>
    <property type="match status" value="1"/>
</dbReference>
<organism evidence="2 3">
    <name type="scientific">Candidatus Desulfosporosinus infrequens</name>
    <dbReference type="NCBI Taxonomy" id="2043169"/>
    <lineage>
        <taxon>Bacteria</taxon>
        <taxon>Bacillati</taxon>
        <taxon>Bacillota</taxon>
        <taxon>Clostridia</taxon>
        <taxon>Eubacteriales</taxon>
        <taxon>Desulfitobacteriaceae</taxon>
        <taxon>Desulfosporosinus</taxon>
    </lineage>
</organism>
<evidence type="ECO:0000259" key="1">
    <source>
        <dbReference type="PROSITE" id="PS50943"/>
    </source>
</evidence>
<evidence type="ECO:0000313" key="2">
    <source>
        <dbReference type="EMBL" id="SPF51425.1"/>
    </source>
</evidence>